<feature type="transmembrane region" description="Helical" evidence="9">
    <location>
        <begin position="431"/>
        <end position="456"/>
    </location>
</feature>
<accession>A0A174IIB4</accession>
<dbReference type="GO" id="GO:0051117">
    <property type="term" value="F:ATPase binding"/>
    <property type="evidence" value="ECO:0007669"/>
    <property type="project" value="TreeGrafter"/>
</dbReference>
<keyword evidence="7 9" id="KW-0472">Membrane</keyword>
<evidence type="ECO:0000313" key="10">
    <source>
        <dbReference type="EMBL" id="CUO87032.1"/>
    </source>
</evidence>
<evidence type="ECO:0000256" key="4">
    <source>
        <dbReference type="ARBA" id="ARBA00022692"/>
    </source>
</evidence>
<keyword evidence="8" id="KW-0175">Coiled coil</keyword>
<name>A0A174IIB4_9FIRM</name>
<feature type="transmembrane region" description="Helical" evidence="9">
    <location>
        <begin position="501"/>
        <end position="518"/>
    </location>
</feature>
<dbReference type="GO" id="GO:0033179">
    <property type="term" value="C:proton-transporting V-type ATPase, V0 domain"/>
    <property type="evidence" value="ECO:0007669"/>
    <property type="project" value="InterPro"/>
</dbReference>
<dbReference type="EMBL" id="CYYV01000018">
    <property type="protein sequence ID" value="CUO87032.1"/>
    <property type="molecule type" value="Genomic_DNA"/>
</dbReference>
<evidence type="ECO:0000313" key="11">
    <source>
        <dbReference type="EMBL" id="MBN2954295.1"/>
    </source>
</evidence>
<reference evidence="10 12" key="1">
    <citation type="submission" date="2015-09" db="EMBL/GenBank/DDBJ databases">
        <authorList>
            <consortium name="Pathogen Informatics"/>
        </authorList>
    </citation>
    <scope>NUCLEOTIDE SEQUENCE [LARGE SCALE GENOMIC DNA]</scope>
    <source>
        <strain evidence="10 12">2789STDY5608849</strain>
    </source>
</reference>
<organism evidence="10 12">
    <name type="scientific">Fusicatenibacter saccharivorans</name>
    <dbReference type="NCBI Taxonomy" id="1150298"/>
    <lineage>
        <taxon>Bacteria</taxon>
        <taxon>Bacillati</taxon>
        <taxon>Bacillota</taxon>
        <taxon>Clostridia</taxon>
        <taxon>Lachnospirales</taxon>
        <taxon>Lachnospiraceae</taxon>
        <taxon>Fusicatenibacter</taxon>
    </lineage>
</organism>
<evidence type="ECO:0000256" key="3">
    <source>
        <dbReference type="ARBA" id="ARBA00022448"/>
    </source>
</evidence>
<dbReference type="PANTHER" id="PTHR11629:SF63">
    <property type="entry name" value="V-TYPE PROTON ATPASE SUBUNIT A"/>
    <property type="match status" value="1"/>
</dbReference>
<feature type="coiled-coil region" evidence="8">
    <location>
        <begin position="215"/>
        <end position="260"/>
    </location>
</feature>
<dbReference type="InterPro" id="IPR002490">
    <property type="entry name" value="V-ATPase_116kDa_su"/>
</dbReference>
<sequence length="645" mass="72928">MIVKMKFLSITGPKADIDRVVNTYLSKYEIHLENALTELSTMQNITPYIQINPYKETLKQAEDFTALLPEEKRTTTKRLSLEDAINCVHGLDHTLGQLNQERTELEAKKKDLMEKAQKIEPFQDLHCNLSSILDFHFIKFRFGKITKEYYNKFESYCYENSDTVFYRCHSDEQYVWGIYFCPRDQVTKVDAVFSSLHFERIYVPDEYSGTPEDAYAALQAEIKKTDDALSECSRKLAKCLSDSAEDLVAAKEQLEQLSGNFDVRRLAACTKSKKETFYILCGWMSEKDADSFQKDIENDTNLFCFIEDDANNVLRQPPTKLKNPKIFRPFEMYVKMYGLPNYNEIDPTIIVGLTYAFIFGIMFADVGQGLCLLIGGALLYHYKKMDLAAIMSTCAVFSVIFGFLFGSFFGFENVIPALWLHPKEAMTTLPFIGSMNTVFVAAVAFGMFMILTGMVLHMINAARNHKLGELLFSQNSLAGFIFYGALAVTLVLLFSGHKAPAVGVMVVMFGIPLLAIFLKEPLERMVEKKGNAFPETGKGMFFVQAFFELFDVLLSYFSNTISFVRVGAYAVSHAAMMEVVLMLGGATGGGSISWPVIVLGNVFVACLEALLVAIQVLRLEYYEMFSRFYEGDGKPFVPFLKKGEK</sequence>
<evidence type="ECO:0000256" key="2">
    <source>
        <dbReference type="ARBA" id="ARBA00009904"/>
    </source>
</evidence>
<evidence type="ECO:0000256" key="6">
    <source>
        <dbReference type="ARBA" id="ARBA00023065"/>
    </source>
</evidence>
<feature type="transmembrane region" description="Helical" evidence="9">
    <location>
        <begin position="355"/>
        <end position="380"/>
    </location>
</feature>
<comment type="subcellular location">
    <subcellularLocation>
        <location evidence="1">Membrane</location>
        <topology evidence="1">Multi-pass membrane protein</topology>
    </subcellularLocation>
</comment>
<feature type="coiled-coil region" evidence="8">
    <location>
        <begin position="88"/>
        <end position="118"/>
    </location>
</feature>
<reference evidence="11" key="2">
    <citation type="submission" date="2021-02" db="EMBL/GenBank/DDBJ databases">
        <title>Metagenome-assembled genomes from human diarrheal sample B26.</title>
        <authorList>
            <person name="Ateba T.P."/>
            <person name="Alayande K.A."/>
            <person name="Mwanza M."/>
        </authorList>
    </citation>
    <scope>NUCLEOTIDE SEQUENCE</scope>
    <source>
        <strain evidence="11">06WH</strain>
    </source>
</reference>
<keyword evidence="4 9" id="KW-0812">Transmembrane</keyword>
<dbReference type="Proteomes" id="UP000737612">
    <property type="component" value="Unassembled WGS sequence"/>
</dbReference>
<gene>
    <name evidence="10" type="ORF">ERS852406_03044</name>
    <name evidence="11" type="ORF">JTJ23_12065</name>
</gene>
<dbReference type="Pfam" id="PF01496">
    <property type="entry name" value="V_ATPase_I"/>
    <property type="match status" value="1"/>
</dbReference>
<dbReference type="AlphaFoldDB" id="A0A174IIB4"/>
<evidence type="ECO:0000313" key="12">
    <source>
        <dbReference type="Proteomes" id="UP000095706"/>
    </source>
</evidence>
<dbReference type="PANTHER" id="PTHR11629">
    <property type="entry name" value="VACUOLAR PROTON ATPASES"/>
    <property type="match status" value="1"/>
</dbReference>
<feature type="transmembrane region" description="Helical" evidence="9">
    <location>
        <begin position="563"/>
        <end position="584"/>
    </location>
</feature>
<evidence type="ECO:0000256" key="8">
    <source>
        <dbReference type="SAM" id="Coils"/>
    </source>
</evidence>
<comment type="similarity">
    <text evidence="2">Belongs to the V-ATPase 116 kDa subunit family.</text>
</comment>
<dbReference type="Proteomes" id="UP000095706">
    <property type="component" value="Unassembled WGS sequence"/>
</dbReference>
<evidence type="ECO:0000256" key="5">
    <source>
        <dbReference type="ARBA" id="ARBA00022989"/>
    </source>
</evidence>
<feature type="transmembrane region" description="Helical" evidence="9">
    <location>
        <begin position="477"/>
        <end position="495"/>
    </location>
</feature>
<keyword evidence="6" id="KW-0406">Ion transport</keyword>
<keyword evidence="3" id="KW-0813">Transport</keyword>
<proteinExistence type="inferred from homology"/>
<evidence type="ECO:0000256" key="7">
    <source>
        <dbReference type="ARBA" id="ARBA00023136"/>
    </source>
</evidence>
<dbReference type="GO" id="GO:0016471">
    <property type="term" value="C:vacuolar proton-transporting V-type ATPase complex"/>
    <property type="evidence" value="ECO:0007669"/>
    <property type="project" value="TreeGrafter"/>
</dbReference>
<dbReference type="GO" id="GO:0046961">
    <property type="term" value="F:proton-transporting ATPase activity, rotational mechanism"/>
    <property type="evidence" value="ECO:0007669"/>
    <property type="project" value="InterPro"/>
</dbReference>
<dbReference type="EMBL" id="JAFHBD010000061">
    <property type="protein sequence ID" value="MBN2954295.1"/>
    <property type="molecule type" value="Genomic_DNA"/>
</dbReference>
<protein>
    <submittedName>
        <fullName evidence="11">ATPase</fullName>
    </submittedName>
    <submittedName>
        <fullName evidence="10">V-type ATP synthase subunit I</fullName>
    </submittedName>
</protein>
<feature type="transmembrane region" description="Helical" evidence="9">
    <location>
        <begin position="387"/>
        <end position="411"/>
    </location>
</feature>
<evidence type="ECO:0000256" key="9">
    <source>
        <dbReference type="SAM" id="Phobius"/>
    </source>
</evidence>
<feature type="transmembrane region" description="Helical" evidence="9">
    <location>
        <begin position="596"/>
        <end position="617"/>
    </location>
</feature>
<dbReference type="GO" id="GO:0007035">
    <property type="term" value="P:vacuolar acidification"/>
    <property type="evidence" value="ECO:0007669"/>
    <property type="project" value="TreeGrafter"/>
</dbReference>
<evidence type="ECO:0000256" key="1">
    <source>
        <dbReference type="ARBA" id="ARBA00004141"/>
    </source>
</evidence>
<keyword evidence="5 9" id="KW-1133">Transmembrane helix</keyword>